<gene>
    <name evidence="2" type="ORF">E6C55_27540</name>
</gene>
<feature type="transmembrane region" description="Helical" evidence="1">
    <location>
        <begin position="93"/>
        <end position="110"/>
    </location>
</feature>
<comment type="caution">
    <text evidence="2">The sequence shown here is derived from an EMBL/GenBank/DDBJ whole genome shotgun (WGS) entry which is preliminary data.</text>
</comment>
<dbReference type="Proteomes" id="UP000310636">
    <property type="component" value="Unassembled WGS sequence"/>
</dbReference>
<protein>
    <submittedName>
        <fullName evidence="2">DUF2628 domain-containing protein</fullName>
    </submittedName>
</protein>
<dbReference type="AlphaFoldDB" id="A0A4S4BHH1"/>
<evidence type="ECO:0000313" key="3">
    <source>
        <dbReference type="Proteomes" id="UP000310636"/>
    </source>
</evidence>
<proteinExistence type="predicted"/>
<sequence>MFCSNCGSSLSVQSNFCNACGVKVSSPASSNTEATGPTGPIAAGQSSLIDRLIGKNAAYYRSRWARPGHNKGWNWAAFFWWPYWMGYRKMYKLLFIMIVAVHLLIVTPLMMLEHTYLYPIIVLGLSVHFGMYSNNHYLDHINKQQKKHLSNPALHPAEVIGGTSWGGLVGTVVLLIILWMAILLFAPGLLVK</sequence>
<evidence type="ECO:0000313" key="2">
    <source>
        <dbReference type="EMBL" id="THF73866.1"/>
    </source>
</evidence>
<reference evidence="2 3" key="1">
    <citation type="submission" date="2019-04" db="EMBL/GenBank/DDBJ databases">
        <title>Cohnella sp. nov. isolated from preserved vegetables.</title>
        <authorList>
            <person name="Lin S.-Y."/>
            <person name="Hung M.-H."/>
            <person name="Young C.-C."/>
        </authorList>
    </citation>
    <scope>NUCLEOTIDE SEQUENCE [LARGE SCALE GENOMIC DNA]</scope>
    <source>
        <strain evidence="2 3">CC-MHH1044</strain>
    </source>
</reference>
<keyword evidence="3" id="KW-1185">Reference proteome</keyword>
<feature type="transmembrane region" description="Helical" evidence="1">
    <location>
        <begin position="159"/>
        <end position="186"/>
    </location>
</feature>
<dbReference type="RefSeq" id="WP_136373043.1">
    <property type="nucleotide sequence ID" value="NZ_SSOB01000048.1"/>
</dbReference>
<dbReference type="OrthoDB" id="6691119at2"/>
<dbReference type="EMBL" id="SSOB01000048">
    <property type="protein sequence ID" value="THF73866.1"/>
    <property type="molecule type" value="Genomic_DNA"/>
</dbReference>
<name>A0A4S4BHH1_9BACL</name>
<feature type="transmembrane region" description="Helical" evidence="1">
    <location>
        <begin position="116"/>
        <end position="138"/>
    </location>
</feature>
<keyword evidence="1" id="KW-1133">Transmembrane helix</keyword>
<dbReference type="Pfam" id="PF10947">
    <property type="entry name" value="DUF2628"/>
    <property type="match status" value="1"/>
</dbReference>
<organism evidence="2 3">
    <name type="scientific">Cohnella fermenti</name>
    <dbReference type="NCBI Taxonomy" id="2565925"/>
    <lineage>
        <taxon>Bacteria</taxon>
        <taxon>Bacillati</taxon>
        <taxon>Bacillota</taxon>
        <taxon>Bacilli</taxon>
        <taxon>Bacillales</taxon>
        <taxon>Paenibacillaceae</taxon>
        <taxon>Cohnella</taxon>
    </lineage>
</organism>
<accession>A0A4S4BHH1</accession>
<keyword evidence="1" id="KW-0812">Transmembrane</keyword>
<keyword evidence="1" id="KW-0472">Membrane</keyword>
<dbReference type="InterPro" id="IPR024399">
    <property type="entry name" value="DUF2628"/>
</dbReference>
<evidence type="ECO:0000256" key="1">
    <source>
        <dbReference type="SAM" id="Phobius"/>
    </source>
</evidence>